<keyword evidence="2" id="KW-0472">Membrane</keyword>
<sequence>MSSYRTPGKYYGIGKYGAAVNGHLPLISSVNVDDSALQGIKVNSYELGWRYTGDNLRTQLAAYYSTSDKNHCRQPAPT</sequence>
<evidence type="ECO:0000256" key="2">
    <source>
        <dbReference type="ARBA" id="ARBA00023136"/>
    </source>
</evidence>
<dbReference type="Proteomes" id="UP000251088">
    <property type="component" value="Unassembled WGS sequence"/>
</dbReference>
<accession>A0A2X3EHD3</accession>
<name>A0A2X3EHD3_KLEPN</name>
<evidence type="ECO:0000313" key="5">
    <source>
        <dbReference type="Proteomes" id="UP000251088"/>
    </source>
</evidence>
<protein>
    <submittedName>
        <fullName evidence="4">Putative TonB-dependent receptor</fullName>
    </submittedName>
</protein>
<dbReference type="GO" id="GO:0009279">
    <property type="term" value="C:cell outer membrane"/>
    <property type="evidence" value="ECO:0007669"/>
    <property type="project" value="UniProtKB-SubCell"/>
</dbReference>
<organism evidence="4 5">
    <name type="scientific">Klebsiella pneumoniae</name>
    <dbReference type="NCBI Taxonomy" id="573"/>
    <lineage>
        <taxon>Bacteria</taxon>
        <taxon>Pseudomonadati</taxon>
        <taxon>Pseudomonadota</taxon>
        <taxon>Gammaproteobacteria</taxon>
        <taxon>Enterobacterales</taxon>
        <taxon>Enterobacteriaceae</taxon>
        <taxon>Klebsiella/Raoultella group</taxon>
        <taxon>Klebsiella</taxon>
        <taxon>Klebsiella pneumoniae complex</taxon>
    </lineage>
</organism>
<keyword evidence="4" id="KW-0675">Receptor</keyword>
<keyword evidence="3" id="KW-0998">Cell outer membrane</keyword>
<proteinExistence type="predicted"/>
<comment type="subcellular location">
    <subcellularLocation>
        <location evidence="1">Cell outer membrane</location>
    </subcellularLocation>
</comment>
<dbReference type="Gene3D" id="2.40.170.20">
    <property type="entry name" value="TonB-dependent receptor, beta-barrel domain"/>
    <property type="match status" value="1"/>
</dbReference>
<evidence type="ECO:0000256" key="3">
    <source>
        <dbReference type="ARBA" id="ARBA00023237"/>
    </source>
</evidence>
<evidence type="ECO:0000256" key="1">
    <source>
        <dbReference type="ARBA" id="ARBA00004442"/>
    </source>
</evidence>
<gene>
    <name evidence="4" type="primary">iutA_5</name>
    <name evidence="4" type="ORF">NCTC9128_07538</name>
</gene>
<reference evidence="4 5" key="1">
    <citation type="submission" date="2018-06" db="EMBL/GenBank/DDBJ databases">
        <authorList>
            <consortium name="Pathogen Informatics"/>
            <person name="Doyle S."/>
        </authorList>
    </citation>
    <scope>NUCLEOTIDE SEQUENCE [LARGE SCALE GENOMIC DNA]</scope>
    <source>
        <strain evidence="4 5">NCTC9128</strain>
    </source>
</reference>
<evidence type="ECO:0000313" key="4">
    <source>
        <dbReference type="EMBL" id="SQC42108.1"/>
    </source>
</evidence>
<dbReference type="EMBL" id="UAWN01000017">
    <property type="protein sequence ID" value="SQC42108.1"/>
    <property type="molecule type" value="Genomic_DNA"/>
</dbReference>
<dbReference type="AlphaFoldDB" id="A0A2X3EHD3"/>
<dbReference type="SUPFAM" id="SSF56935">
    <property type="entry name" value="Porins"/>
    <property type="match status" value="1"/>
</dbReference>
<dbReference type="InterPro" id="IPR036942">
    <property type="entry name" value="Beta-barrel_TonB_sf"/>
</dbReference>